<dbReference type="PANTHER" id="PTHR43673">
    <property type="entry name" value="NAD(P)H NITROREDUCTASE YDGI-RELATED"/>
    <property type="match status" value="1"/>
</dbReference>
<sequence length="224" mass="24370">MELYDVMRTTFAARDFTDDALPDETLYRILDHARFAPSGGNRQGGRVIVVKNPETKKALGHLCLPALRVYGVQRSSGESPWQSVHPTEIDVERAWNDESIRAVIPMFEDLSQVPAVLVIAVDLSVVASMDKNLDRVGIISGGSIYPMAWNVLLGARNEGFGGTLTTLLAANEPKAQELLGLEPNVAVAALLTIGKPKKQLTKLSRKKVEDFTTIDRADGAPFTG</sequence>
<dbReference type="CDD" id="cd02062">
    <property type="entry name" value="Nitro_FMN_reductase"/>
    <property type="match status" value="1"/>
</dbReference>
<evidence type="ECO:0000256" key="2">
    <source>
        <dbReference type="ARBA" id="ARBA00007118"/>
    </source>
</evidence>
<keyword evidence="4" id="KW-0288">FMN</keyword>
<evidence type="ECO:0000256" key="5">
    <source>
        <dbReference type="ARBA" id="ARBA00023002"/>
    </source>
</evidence>
<gene>
    <name evidence="7" type="ORF">METZ01_LOCUS26294</name>
</gene>
<dbReference type="SUPFAM" id="SSF55469">
    <property type="entry name" value="FMN-dependent nitroreductase-like"/>
    <property type="match status" value="1"/>
</dbReference>
<dbReference type="EMBL" id="UINC01001179">
    <property type="protein sequence ID" value="SUZ73440.1"/>
    <property type="molecule type" value="Genomic_DNA"/>
</dbReference>
<dbReference type="Gene3D" id="3.40.109.10">
    <property type="entry name" value="NADH Oxidase"/>
    <property type="match status" value="1"/>
</dbReference>
<protein>
    <recommendedName>
        <fullName evidence="6">Nitroreductase domain-containing protein</fullName>
    </recommendedName>
</protein>
<dbReference type="GO" id="GO:0016491">
    <property type="term" value="F:oxidoreductase activity"/>
    <property type="evidence" value="ECO:0007669"/>
    <property type="project" value="UniProtKB-KW"/>
</dbReference>
<comment type="similarity">
    <text evidence="2">Belongs to the nitroreductase family.</text>
</comment>
<organism evidence="7">
    <name type="scientific">marine metagenome</name>
    <dbReference type="NCBI Taxonomy" id="408172"/>
    <lineage>
        <taxon>unclassified sequences</taxon>
        <taxon>metagenomes</taxon>
        <taxon>ecological metagenomes</taxon>
    </lineage>
</organism>
<evidence type="ECO:0000256" key="3">
    <source>
        <dbReference type="ARBA" id="ARBA00022630"/>
    </source>
</evidence>
<dbReference type="InterPro" id="IPR029479">
    <property type="entry name" value="Nitroreductase"/>
</dbReference>
<accession>A0A381Q302</accession>
<evidence type="ECO:0000313" key="7">
    <source>
        <dbReference type="EMBL" id="SUZ73440.1"/>
    </source>
</evidence>
<name>A0A381Q302_9ZZZZ</name>
<dbReference type="Pfam" id="PF00881">
    <property type="entry name" value="Nitroreductase"/>
    <property type="match status" value="1"/>
</dbReference>
<proteinExistence type="inferred from homology"/>
<comment type="cofactor">
    <cofactor evidence="1">
        <name>FMN</name>
        <dbReference type="ChEBI" id="CHEBI:58210"/>
    </cofactor>
</comment>
<feature type="domain" description="Nitroreductase" evidence="6">
    <location>
        <begin position="13"/>
        <end position="195"/>
    </location>
</feature>
<reference evidence="7" key="1">
    <citation type="submission" date="2018-05" db="EMBL/GenBank/DDBJ databases">
        <authorList>
            <person name="Lanie J.A."/>
            <person name="Ng W.-L."/>
            <person name="Kazmierczak K.M."/>
            <person name="Andrzejewski T.M."/>
            <person name="Davidsen T.M."/>
            <person name="Wayne K.J."/>
            <person name="Tettelin H."/>
            <person name="Glass J.I."/>
            <person name="Rusch D."/>
            <person name="Podicherti R."/>
            <person name="Tsui H.-C.T."/>
            <person name="Winkler M.E."/>
        </authorList>
    </citation>
    <scope>NUCLEOTIDE SEQUENCE</scope>
</reference>
<keyword evidence="5" id="KW-0560">Oxidoreductase</keyword>
<dbReference type="PANTHER" id="PTHR43673:SF2">
    <property type="entry name" value="NITROREDUCTASE"/>
    <property type="match status" value="1"/>
</dbReference>
<evidence type="ECO:0000259" key="6">
    <source>
        <dbReference type="Pfam" id="PF00881"/>
    </source>
</evidence>
<evidence type="ECO:0000256" key="1">
    <source>
        <dbReference type="ARBA" id="ARBA00001917"/>
    </source>
</evidence>
<dbReference type="AlphaFoldDB" id="A0A381Q302"/>
<keyword evidence="3" id="KW-0285">Flavoprotein</keyword>
<evidence type="ECO:0000256" key="4">
    <source>
        <dbReference type="ARBA" id="ARBA00022643"/>
    </source>
</evidence>
<dbReference type="InterPro" id="IPR000415">
    <property type="entry name" value="Nitroreductase-like"/>
</dbReference>